<proteinExistence type="predicted"/>
<sequence>MDTLLVQFKDFTGCTNDDEAKRLLLTYNNNLERAVDRYFRQQSRDSSAGSSSSTQPSARANIGDDDSDVEYMDTETAPPPPKRPMRQATISNGITRSQRTSRSANNVTDLLPGNSRNGAAESDEVRRPILPVHGQMIQESFEQSWRPLHPVATAGAFQAAVNVSMPRLVLHNGAANGDQSRKNGSLQTLFAPPIDLVFMAPWEHARREAVSQNKWLLVNLQKNSEFACSCLNRDIWSKDVVKEMVKNNFLFWQMGDDSADCKRVSAYYNVVKYPCVIIVDPRTGEKVKTLDRIKEPISFLEDLSEFLTVNPDFNAYDQKLVEFYRQTNGFASPKVNSANVTPTRKRRRNTGEDNEPGPSVEKKKAKQSGGDEEMAEIDEICKNGTKLTTVDPEDWRKFVDAGSRTTRQIRIVFRLPNTTTKLKALFVFIDGRGLNSREHVLILSYPRREYSLDGNQSQTLEKLGFNNQEVIHVERK</sequence>
<reference evidence="2" key="1">
    <citation type="submission" date="2022-11" db="UniProtKB">
        <authorList>
            <consortium name="WormBaseParasite"/>
        </authorList>
    </citation>
    <scope>IDENTIFICATION</scope>
</reference>
<evidence type="ECO:0000313" key="1">
    <source>
        <dbReference type="Proteomes" id="UP000887576"/>
    </source>
</evidence>
<dbReference type="WBParaSite" id="JU765_v2.g16193.t1">
    <property type="protein sequence ID" value="JU765_v2.g16193.t1"/>
    <property type="gene ID" value="JU765_v2.g16193"/>
</dbReference>
<dbReference type="Proteomes" id="UP000887576">
    <property type="component" value="Unplaced"/>
</dbReference>
<evidence type="ECO:0000313" key="2">
    <source>
        <dbReference type="WBParaSite" id="JU765_v2.g16193.t1"/>
    </source>
</evidence>
<protein>
    <submittedName>
        <fullName evidence="2">UAS domain-containing protein</fullName>
    </submittedName>
</protein>
<accession>A0AC34QHA6</accession>
<name>A0AC34QHA6_9BILA</name>
<organism evidence="1 2">
    <name type="scientific">Panagrolaimus sp. JU765</name>
    <dbReference type="NCBI Taxonomy" id="591449"/>
    <lineage>
        <taxon>Eukaryota</taxon>
        <taxon>Metazoa</taxon>
        <taxon>Ecdysozoa</taxon>
        <taxon>Nematoda</taxon>
        <taxon>Chromadorea</taxon>
        <taxon>Rhabditida</taxon>
        <taxon>Tylenchina</taxon>
        <taxon>Panagrolaimomorpha</taxon>
        <taxon>Panagrolaimoidea</taxon>
        <taxon>Panagrolaimidae</taxon>
        <taxon>Panagrolaimus</taxon>
    </lineage>
</organism>